<accession>A0ABQ6BFN5</accession>
<evidence type="ECO:0000313" key="1">
    <source>
        <dbReference type="EMBL" id="GLR91431.1"/>
    </source>
</evidence>
<reference evidence="2" key="1">
    <citation type="journal article" date="2019" name="Int. J. Syst. Evol. Microbiol.">
        <title>The Global Catalogue of Microorganisms (GCM) 10K type strain sequencing project: providing services to taxonomists for standard genome sequencing and annotation.</title>
        <authorList>
            <consortium name="The Broad Institute Genomics Platform"/>
            <consortium name="The Broad Institute Genome Sequencing Center for Infectious Disease"/>
            <person name="Wu L."/>
            <person name="Ma J."/>
        </authorList>
    </citation>
    <scope>NUCLEOTIDE SEQUENCE [LARGE SCALE GENOMIC DNA]</scope>
    <source>
        <strain evidence="2">NBRC 102520</strain>
    </source>
</reference>
<evidence type="ECO:0000313" key="2">
    <source>
        <dbReference type="Proteomes" id="UP001156905"/>
    </source>
</evidence>
<gene>
    <name evidence="1" type="ORF">GCM10007857_81480</name>
</gene>
<keyword evidence="2" id="KW-1185">Reference proteome</keyword>
<evidence type="ECO:0008006" key="3">
    <source>
        <dbReference type="Google" id="ProtNLM"/>
    </source>
</evidence>
<sequence>MNALVCLTLNLSNIIEPKDASHPCDDHARYSKHGNLGSQAWAKTTKNWQYEP</sequence>
<comment type="caution">
    <text evidence="1">The sequence shown here is derived from an EMBL/GenBank/DDBJ whole genome shotgun (WGS) entry which is preliminary data.</text>
</comment>
<dbReference type="Proteomes" id="UP001156905">
    <property type="component" value="Unassembled WGS sequence"/>
</dbReference>
<organism evidence="1 2">
    <name type="scientific">Bradyrhizobium iriomotense</name>
    <dbReference type="NCBI Taxonomy" id="441950"/>
    <lineage>
        <taxon>Bacteria</taxon>
        <taxon>Pseudomonadati</taxon>
        <taxon>Pseudomonadota</taxon>
        <taxon>Alphaproteobacteria</taxon>
        <taxon>Hyphomicrobiales</taxon>
        <taxon>Nitrobacteraceae</taxon>
        <taxon>Bradyrhizobium</taxon>
    </lineage>
</organism>
<proteinExistence type="predicted"/>
<name>A0ABQ6BFN5_9BRAD</name>
<protein>
    <recommendedName>
        <fullName evidence="3">Transposase</fullName>
    </recommendedName>
</protein>
<dbReference type="EMBL" id="BSOW01000047">
    <property type="protein sequence ID" value="GLR91431.1"/>
    <property type="molecule type" value="Genomic_DNA"/>
</dbReference>